<comment type="similarity">
    <text evidence="5 6">Belongs to the FtsA/MreB family.</text>
</comment>
<dbReference type="NCBIfam" id="TIGR01174">
    <property type="entry name" value="ftsA"/>
    <property type="match status" value="1"/>
</dbReference>
<comment type="function">
    <text evidence="5 6">Cell division protein that is involved in the assembly of the Z ring. May serve as a membrane anchor for the Z ring.</text>
</comment>
<dbReference type="GO" id="GO:0043093">
    <property type="term" value="P:FtsZ-dependent cytokinesis"/>
    <property type="evidence" value="ECO:0007669"/>
    <property type="project" value="UniProtKB-UniRule"/>
</dbReference>
<comment type="caution">
    <text evidence="8">The sequence shown here is derived from an EMBL/GenBank/DDBJ whole genome shotgun (WGS) entry which is preliminary data.</text>
</comment>
<protein>
    <recommendedName>
        <fullName evidence="5 6">Cell division protein FtsA</fullName>
    </recommendedName>
</protein>
<evidence type="ECO:0000313" key="9">
    <source>
        <dbReference type="Proteomes" id="UP000230027"/>
    </source>
</evidence>
<dbReference type="SMART" id="SM00842">
    <property type="entry name" value="FtsA"/>
    <property type="match status" value="1"/>
</dbReference>
<dbReference type="Pfam" id="PF02491">
    <property type="entry name" value="SHS2_FTSA"/>
    <property type="match status" value="1"/>
</dbReference>
<keyword evidence="2 5" id="KW-0132">Cell division</keyword>
<evidence type="ECO:0000256" key="2">
    <source>
        <dbReference type="ARBA" id="ARBA00022618"/>
    </source>
</evidence>
<accession>A0A2M7U5L6</accession>
<keyword evidence="4 5" id="KW-0131">Cell cycle</keyword>
<evidence type="ECO:0000256" key="3">
    <source>
        <dbReference type="ARBA" id="ARBA00023136"/>
    </source>
</evidence>
<dbReference type="InterPro" id="IPR003494">
    <property type="entry name" value="SHS2_FtsA"/>
</dbReference>
<dbReference type="Gene3D" id="3.30.420.40">
    <property type="match status" value="2"/>
</dbReference>
<name>A0A2M7U5L6_9BACT</name>
<evidence type="ECO:0000313" key="8">
    <source>
        <dbReference type="EMBL" id="PIZ66219.1"/>
    </source>
</evidence>
<dbReference type="CDD" id="cd24048">
    <property type="entry name" value="ASKHA_NBD_FtsA"/>
    <property type="match status" value="1"/>
</dbReference>
<dbReference type="PANTHER" id="PTHR32432">
    <property type="entry name" value="CELL DIVISION PROTEIN FTSA-RELATED"/>
    <property type="match status" value="1"/>
</dbReference>
<dbReference type="SUPFAM" id="SSF53067">
    <property type="entry name" value="Actin-like ATPase domain"/>
    <property type="match status" value="2"/>
</dbReference>
<evidence type="ECO:0000259" key="7">
    <source>
        <dbReference type="SMART" id="SM00842"/>
    </source>
</evidence>
<dbReference type="AlphaFoldDB" id="A0A2M7U5L6"/>
<feature type="domain" description="SHS2" evidence="7">
    <location>
        <begin position="6"/>
        <end position="195"/>
    </location>
</feature>
<dbReference type="Gene3D" id="3.30.1490.110">
    <property type="match status" value="1"/>
</dbReference>
<evidence type="ECO:0000256" key="5">
    <source>
        <dbReference type="HAMAP-Rule" id="MF_02033"/>
    </source>
</evidence>
<dbReference type="HAMAP" id="MF_02033">
    <property type="entry name" value="FtsA"/>
    <property type="match status" value="1"/>
</dbReference>
<dbReference type="InterPro" id="IPR020823">
    <property type="entry name" value="Cell_div_FtsA"/>
</dbReference>
<organism evidence="8 9">
    <name type="scientific">Candidatus Roizmanbacteria bacterium CG_4_10_14_0_2_um_filter_36_9</name>
    <dbReference type="NCBI Taxonomy" id="1974823"/>
    <lineage>
        <taxon>Bacteria</taxon>
        <taxon>Candidatus Roizmaniibacteriota</taxon>
    </lineage>
</organism>
<dbReference type="GO" id="GO:0032153">
    <property type="term" value="C:cell division site"/>
    <property type="evidence" value="ECO:0007669"/>
    <property type="project" value="UniProtKB-UniRule"/>
</dbReference>
<dbReference type="GO" id="GO:0009898">
    <property type="term" value="C:cytoplasmic side of plasma membrane"/>
    <property type="evidence" value="ECO:0007669"/>
    <property type="project" value="UniProtKB-UniRule"/>
</dbReference>
<dbReference type="PIRSF" id="PIRSF003101">
    <property type="entry name" value="FtsA"/>
    <property type="match status" value="1"/>
</dbReference>
<sequence length="425" mass="45330">MSDTLVCGIDIGSTKVATVVGISSPESDEIRVIGFNATPSRGVKKGLIVDIDQATSSVEKSIEKAERMAGHQIKEAFVSVGGPHISSINSHGIVAVGNPKFEIVEDDVNRVIDAARAISLSNTRQIIDVTPREYSVDGQGGINNPIGMSGVRLEVDTHIITASSTNLKNIEKVLGDLGIQNNGFIFSGVASSEAVLTETEKDLGVALVDIGGGKVDISIYVEGSLSHSCSIPIGARHVSNDIAVGLRVSLDSAEKIKLFLSNNILESVSSGSKKDKQLLTASKMEIVEKIPEVSAREVIDGIIAPRIEEIYTYIKDELARSGYEKSIPSGLVITGGGAMTVGMEEVGKRVVRLPIRIGIPSGATGLIDEITSPMYASTLGLIYSGNRQLYENNNNSIKDFNSILKNFSMSDIISRSKKLFKQFIP</sequence>
<evidence type="ECO:0000256" key="4">
    <source>
        <dbReference type="ARBA" id="ARBA00023306"/>
    </source>
</evidence>
<dbReference type="InterPro" id="IPR050696">
    <property type="entry name" value="FtsA/MreB"/>
</dbReference>
<gene>
    <name evidence="5 8" type="primary">ftsA</name>
    <name evidence="8" type="ORF">COY14_00745</name>
</gene>
<keyword evidence="1 5" id="KW-1003">Cell membrane</keyword>
<dbReference type="Pfam" id="PF14450">
    <property type="entry name" value="FtsA"/>
    <property type="match status" value="1"/>
</dbReference>
<comment type="subunit">
    <text evidence="5">Self-interacts. Interacts with FtsZ.</text>
</comment>
<dbReference type="PANTHER" id="PTHR32432:SF4">
    <property type="entry name" value="CELL DIVISION PROTEIN FTSA"/>
    <property type="match status" value="1"/>
</dbReference>
<comment type="subcellular location">
    <subcellularLocation>
        <location evidence="5">Cell membrane</location>
        <topology evidence="5">Peripheral membrane protein</topology>
        <orientation evidence="5">Cytoplasmic side</orientation>
    </subcellularLocation>
    <text evidence="5">Localizes to the Z ring in an FtsZ-dependent manner. Targeted to the membrane through a conserved C-terminal amphipathic helix.</text>
</comment>
<reference evidence="9" key="1">
    <citation type="submission" date="2017-09" db="EMBL/GenBank/DDBJ databases">
        <title>Depth-based differentiation of microbial function through sediment-hosted aquifers and enrichment of novel symbionts in the deep terrestrial subsurface.</title>
        <authorList>
            <person name="Probst A.J."/>
            <person name="Ladd B."/>
            <person name="Jarett J.K."/>
            <person name="Geller-Mcgrath D.E."/>
            <person name="Sieber C.M.K."/>
            <person name="Emerson J.B."/>
            <person name="Anantharaman K."/>
            <person name="Thomas B.C."/>
            <person name="Malmstrom R."/>
            <person name="Stieglmeier M."/>
            <person name="Klingl A."/>
            <person name="Woyke T."/>
            <person name="Ryan C.M."/>
            <person name="Banfield J.F."/>
        </authorList>
    </citation>
    <scope>NUCLEOTIDE SEQUENCE [LARGE SCALE GENOMIC DNA]</scope>
</reference>
<evidence type="ECO:0000256" key="6">
    <source>
        <dbReference type="PIRNR" id="PIRNR003101"/>
    </source>
</evidence>
<dbReference type="InterPro" id="IPR043129">
    <property type="entry name" value="ATPase_NBD"/>
</dbReference>
<evidence type="ECO:0000256" key="1">
    <source>
        <dbReference type="ARBA" id="ARBA00022475"/>
    </source>
</evidence>
<dbReference type="EMBL" id="PFOD01000020">
    <property type="protein sequence ID" value="PIZ66219.1"/>
    <property type="molecule type" value="Genomic_DNA"/>
</dbReference>
<dbReference type="Proteomes" id="UP000230027">
    <property type="component" value="Unassembled WGS sequence"/>
</dbReference>
<proteinExistence type="inferred from homology"/>
<keyword evidence="3 5" id="KW-0472">Membrane</keyword>